<dbReference type="EMBL" id="JAKJXP020000050">
    <property type="protein sequence ID" value="KAK7751369.1"/>
    <property type="molecule type" value="Genomic_DNA"/>
</dbReference>
<gene>
    <name evidence="2" type="ORF">SLS62_006625</name>
</gene>
<comment type="caution">
    <text evidence="2">The sequence shown here is derived from an EMBL/GenBank/DDBJ whole genome shotgun (WGS) entry which is preliminary data.</text>
</comment>
<feature type="region of interest" description="Disordered" evidence="1">
    <location>
        <begin position="142"/>
        <end position="179"/>
    </location>
</feature>
<evidence type="ECO:0000256" key="1">
    <source>
        <dbReference type="SAM" id="MobiDB-lite"/>
    </source>
</evidence>
<evidence type="ECO:0000313" key="3">
    <source>
        <dbReference type="Proteomes" id="UP001320420"/>
    </source>
</evidence>
<feature type="compositionally biased region" description="Basic and acidic residues" evidence="1">
    <location>
        <begin position="74"/>
        <end position="93"/>
    </location>
</feature>
<name>A0AAN9YRG1_9PEZI</name>
<keyword evidence="3" id="KW-1185">Reference proteome</keyword>
<feature type="compositionally biased region" description="Low complexity" evidence="1">
    <location>
        <begin position="100"/>
        <end position="111"/>
    </location>
</feature>
<evidence type="ECO:0000313" key="2">
    <source>
        <dbReference type="EMBL" id="KAK7751369.1"/>
    </source>
</evidence>
<accession>A0AAN9YRG1</accession>
<dbReference type="Proteomes" id="UP001320420">
    <property type="component" value="Unassembled WGS sequence"/>
</dbReference>
<feature type="compositionally biased region" description="Low complexity" evidence="1">
    <location>
        <begin position="155"/>
        <end position="169"/>
    </location>
</feature>
<proteinExistence type="predicted"/>
<organism evidence="2 3">
    <name type="scientific">Diatrype stigma</name>
    <dbReference type="NCBI Taxonomy" id="117547"/>
    <lineage>
        <taxon>Eukaryota</taxon>
        <taxon>Fungi</taxon>
        <taxon>Dikarya</taxon>
        <taxon>Ascomycota</taxon>
        <taxon>Pezizomycotina</taxon>
        <taxon>Sordariomycetes</taxon>
        <taxon>Xylariomycetidae</taxon>
        <taxon>Xylariales</taxon>
        <taxon>Diatrypaceae</taxon>
        <taxon>Diatrype</taxon>
    </lineage>
</organism>
<sequence length="269" mass="28812">MNTVGLFTTFAPFPPTMASGLGRRCAIVAREKRLLVVDLDEDDENGATAHDIQRDVPGYRVLSLMIPQRSSHGHRSDDNNNNDKDHPHNHETEGFITSGSDDNNNYSSHNHSSNKIYALAAPNASHRVMLLEMRVPLPPAPSSYPTTYGRGNLTRSSGPSSSSGSPSPRRSNDGNSSGEVDVLEIAQLEGLSYDDEFTERLCEGDSDGDGGGGGGYVLVAALVGANRKAIYRVPLALPAGVGEDEGLADGRVYPAVRDWSSTVLYLGTR</sequence>
<dbReference type="AlphaFoldDB" id="A0AAN9YRG1"/>
<feature type="region of interest" description="Disordered" evidence="1">
    <location>
        <begin position="69"/>
        <end position="111"/>
    </location>
</feature>
<protein>
    <submittedName>
        <fullName evidence="2">Uncharacterized protein</fullName>
    </submittedName>
</protein>
<reference evidence="2 3" key="1">
    <citation type="submission" date="2024-02" db="EMBL/GenBank/DDBJ databases">
        <title>De novo assembly and annotation of 12 fungi associated with fruit tree decline syndrome in Ontario, Canada.</title>
        <authorList>
            <person name="Sulman M."/>
            <person name="Ellouze W."/>
            <person name="Ilyukhin E."/>
        </authorList>
    </citation>
    <scope>NUCLEOTIDE SEQUENCE [LARGE SCALE GENOMIC DNA]</scope>
    <source>
        <strain evidence="2 3">M11/M66-122</strain>
    </source>
</reference>